<comment type="caution">
    <text evidence="9">The sequence shown here is derived from an EMBL/GenBank/DDBJ whole genome shotgun (WGS) entry which is preliminary data.</text>
</comment>
<feature type="transmembrane region" description="Helical" evidence="8">
    <location>
        <begin position="193"/>
        <end position="217"/>
    </location>
</feature>
<evidence type="ECO:0000313" key="9">
    <source>
        <dbReference type="EMBL" id="KKC39278.1"/>
    </source>
</evidence>
<organism evidence="9 10">
    <name type="scientific">Devosia epidermidihirudinis</name>
    <dbReference type="NCBI Taxonomy" id="1293439"/>
    <lineage>
        <taxon>Bacteria</taxon>
        <taxon>Pseudomonadati</taxon>
        <taxon>Pseudomonadota</taxon>
        <taxon>Alphaproteobacteria</taxon>
        <taxon>Hyphomicrobiales</taxon>
        <taxon>Devosiaceae</taxon>
        <taxon>Devosia</taxon>
    </lineage>
</organism>
<feature type="transmembrane region" description="Helical" evidence="8">
    <location>
        <begin position="108"/>
        <end position="141"/>
    </location>
</feature>
<dbReference type="GO" id="GO:0022857">
    <property type="term" value="F:transmembrane transporter activity"/>
    <property type="evidence" value="ECO:0007669"/>
    <property type="project" value="InterPro"/>
</dbReference>
<dbReference type="PATRIC" id="fig|1293439.3.peg.230"/>
<feature type="transmembrane region" description="Helical" evidence="8">
    <location>
        <begin position="147"/>
        <end position="172"/>
    </location>
</feature>
<dbReference type="InterPro" id="IPR037294">
    <property type="entry name" value="ABC_BtuC-like"/>
</dbReference>
<accession>A0A0F5QEY7</accession>
<keyword evidence="6 8" id="KW-1133">Transmembrane helix</keyword>
<evidence type="ECO:0000256" key="2">
    <source>
        <dbReference type="ARBA" id="ARBA00007935"/>
    </source>
</evidence>
<feature type="transmembrane region" description="Helical" evidence="8">
    <location>
        <begin position="282"/>
        <end position="304"/>
    </location>
</feature>
<evidence type="ECO:0000256" key="5">
    <source>
        <dbReference type="ARBA" id="ARBA00022692"/>
    </source>
</evidence>
<evidence type="ECO:0000256" key="4">
    <source>
        <dbReference type="ARBA" id="ARBA00022475"/>
    </source>
</evidence>
<evidence type="ECO:0000256" key="3">
    <source>
        <dbReference type="ARBA" id="ARBA00022448"/>
    </source>
</evidence>
<evidence type="ECO:0000313" key="10">
    <source>
        <dbReference type="Proteomes" id="UP000033411"/>
    </source>
</evidence>
<evidence type="ECO:0000256" key="1">
    <source>
        <dbReference type="ARBA" id="ARBA00004651"/>
    </source>
</evidence>
<feature type="transmembrane region" description="Helical" evidence="8">
    <location>
        <begin position="310"/>
        <end position="330"/>
    </location>
</feature>
<comment type="subcellular location">
    <subcellularLocation>
        <location evidence="1">Cell membrane</location>
        <topology evidence="1">Multi-pass membrane protein</topology>
    </subcellularLocation>
</comment>
<dbReference type="Pfam" id="PF01032">
    <property type="entry name" value="FecCD"/>
    <property type="match status" value="1"/>
</dbReference>
<keyword evidence="3" id="KW-0813">Transport</keyword>
<comment type="similarity">
    <text evidence="2">Belongs to the binding-protein-dependent transport system permease family. FecCD subfamily.</text>
</comment>
<dbReference type="GO" id="GO:0005886">
    <property type="term" value="C:plasma membrane"/>
    <property type="evidence" value="ECO:0007669"/>
    <property type="project" value="UniProtKB-SubCell"/>
</dbReference>
<evidence type="ECO:0000256" key="6">
    <source>
        <dbReference type="ARBA" id="ARBA00022989"/>
    </source>
</evidence>
<reference evidence="9 10" key="1">
    <citation type="submission" date="2015-03" db="EMBL/GenBank/DDBJ databases">
        <authorList>
            <person name="Lepp D."/>
            <person name="Hassan Y.I."/>
            <person name="Li X.-Z."/>
            <person name="Zhou T."/>
        </authorList>
    </citation>
    <scope>NUCLEOTIDE SEQUENCE [LARGE SCALE GENOMIC DNA]</scope>
    <source>
        <strain evidence="9 10">E84</strain>
    </source>
</reference>
<dbReference type="AlphaFoldDB" id="A0A0F5QEY7"/>
<name>A0A0F5QEY7_9HYPH</name>
<keyword evidence="5 8" id="KW-0812">Transmembrane</keyword>
<dbReference type="PANTHER" id="PTHR30472:SF37">
    <property type="entry name" value="FE(3+) DICITRATE TRANSPORT SYSTEM PERMEASE PROTEIN FECD-RELATED"/>
    <property type="match status" value="1"/>
</dbReference>
<proteinExistence type="inferred from homology"/>
<dbReference type="CDD" id="cd06550">
    <property type="entry name" value="TM_ABC_iron-siderophores_like"/>
    <property type="match status" value="1"/>
</dbReference>
<dbReference type="SUPFAM" id="SSF81345">
    <property type="entry name" value="ABC transporter involved in vitamin B12 uptake, BtuC"/>
    <property type="match status" value="1"/>
</dbReference>
<keyword evidence="10" id="KW-1185">Reference proteome</keyword>
<feature type="transmembrane region" description="Helical" evidence="8">
    <location>
        <begin position="237"/>
        <end position="270"/>
    </location>
</feature>
<dbReference type="InterPro" id="IPR000522">
    <property type="entry name" value="ABC_transptr_permease_BtuC"/>
</dbReference>
<evidence type="ECO:0000256" key="8">
    <source>
        <dbReference type="SAM" id="Phobius"/>
    </source>
</evidence>
<gene>
    <name evidence="9" type="ORF">WH87_03370</name>
</gene>
<dbReference type="EMBL" id="LANJ01000011">
    <property type="protein sequence ID" value="KKC39278.1"/>
    <property type="molecule type" value="Genomic_DNA"/>
</dbReference>
<keyword evidence="4" id="KW-1003">Cell membrane</keyword>
<dbReference type="PANTHER" id="PTHR30472">
    <property type="entry name" value="FERRIC ENTEROBACTIN TRANSPORT SYSTEM PERMEASE PROTEIN"/>
    <property type="match status" value="1"/>
</dbReference>
<dbReference type="GO" id="GO:0033214">
    <property type="term" value="P:siderophore-iron import into cell"/>
    <property type="evidence" value="ECO:0007669"/>
    <property type="project" value="TreeGrafter"/>
</dbReference>
<keyword evidence="7 8" id="KW-0472">Membrane</keyword>
<protein>
    <submittedName>
        <fullName evidence="9">Iron ABC transporter permease</fullName>
    </submittedName>
</protein>
<feature type="transmembrane region" description="Helical" evidence="8">
    <location>
        <begin position="66"/>
        <end position="87"/>
    </location>
</feature>
<evidence type="ECO:0000256" key="7">
    <source>
        <dbReference type="ARBA" id="ARBA00023136"/>
    </source>
</evidence>
<dbReference type="STRING" id="1293439.WH87_03370"/>
<dbReference type="Proteomes" id="UP000033411">
    <property type="component" value="Unassembled WGS sequence"/>
</dbReference>
<sequence length="336" mass="34385">MALTQPQMSQPWRTTLVCIALGLLVVVLALISIALGAVPLSLDRVVAGLFGGPDAFIISQYRLPRVVIAILSGAALALAGLFLQVALRNPIASPDVVGITKGAGLGAMLALIFTPPAWIVWSVPAGVILGAALVALLLLAIGRGLGGGITTLALVGVSLGALAQAVMQFLMVRYPRGIDQSMVWLAGSTYGSTVADIISLSIWLLACLPAVVILAMMLDVSTFGDDTLKSLGLSPNVVRAGLVLTAVALTAGAVASVGSIGFLGLLAPHVARLMVGPRARHLVPATALTGALALLLADLIGRLVALPNEIPAGIVASVIGGPYLFFLLLWEARRRG</sequence>
<dbReference type="Gene3D" id="1.10.3470.10">
    <property type="entry name" value="ABC transporter involved in vitamin B12 uptake, BtuC"/>
    <property type="match status" value="1"/>
</dbReference>